<sequence>MSGANGDALEWAVALLHAPGERHALRQRSLPDGITELLGIAATTSPESLAIAAKHFGEPESRMREAAQFYVREILLFPQADAYRILGVSDDASQDVIKTHHRLLQRWLHPDRLQHAGDAVFAARVNVAWQRLRNTAQRAQYDAHLRQTDHLPAALDIGAMPVVRVWGAEPPPVPPLHRWLRRLPLLMLLLVCGGLFWMVLQDWRREPELAWGEPDVASAPAQAQSAISSTSQPVTKAARHQHAAPPDPRVPAATAAHVKPGRMASALPVVPSHGLGEARAASIPMTTAASPVSHRNSRSSQPGVTAPAVVADMTMTAPVVEPISPPHAALPSQAQIAAAQQVADQLLRYMQQLQRPSPSIWNSPVIQVSAEQMRKTLNAAGAPRFGAVQWRIGTDAADLVSRFPSQPDGSGGGTFTAVLQWREGRWLVTGVGMGQEQ</sequence>
<dbReference type="InterPro" id="IPR036869">
    <property type="entry name" value="J_dom_sf"/>
</dbReference>
<dbReference type="PROSITE" id="PS50076">
    <property type="entry name" value="DNAJ_2"/>
    <property type="match status" value="1"/>
</dbReference>
<dbReference type="Gene3D" id="1.10.287.110">
    <property type="entry name" value="DnaJ domain"/>
    <property type="match status" value="1"/>
</dbReference>
<keyword evidence="5" id="KW-1185">Reference proteome</keyword>
<dbReference type="Proteomes" id="UP001430290">
    <property type="component" value="Unassembled WGS sequence"/>
</dbReference>
<dbReference type="CDD" id="cd06257">
    <property type="entry name" value="DnaJ"/>
    <property type="match status" value="1"/>
</dbReference>
<name>A0ABS7TEB8_9GAMM</name>
<dbReference type="Pfam" id="PF00226">
    <property type="entry name" value="DnaJ"/>
    <property type="match status" value="1"/>
</dbReference>
<feature type="domain" description="J" evidence="3">
    <location>
        <begin position="81"/>
        <end position="145"/>
    </location>
</feature>
<dbReference type="InterPro" id="IPR001623">
    <property type="entry name" value="DnaJ_domain"/>
</dbReference>
<dbReference type="SUPFAM" id="SSF46565">
    <property type="entry name" value="Chaperone J-domain"/>
    <property type="match status" value="1"/>
</dbReference>
<reference evidence="4" key="1">
    <citation type="submission" date="2021-09" db="EMBL/GenBank/DDBJ databases">
        <authorList>
            <person name="Wu T."/>
            <person name="Guo S.Z."/>
        </authorList>
    </citation>
    <scope>NUCLEOTIDE SEQUENCE</scope>
    <source>
        <strain evidence="4">RSS-23</strain>
    </source>
</reference>
<dbReference type="RefSeq" id="WP_223628495.1">
    <property type="nucleotide sequence ID" value="NZ_JAIQDJ010000002.1"/>
</dbReference>
<evidence type="ECO:0000313" key="4">
    <source>
        <dbReference type="EMBL" id="MBZ4186187.1"/>
    </source>
</evidence>
<evidence type="ECO:0000313" key="5">
    <source>
        <dbReference type="Proteomes" id="UP001430290"/>
    </source>
</evidence>
<feature type="region of interest" description="Disordered" evidence="2">
    <location>
        <begin position="228"/>
        <end position="252"/>
    </location>
</feature>
<evidence type="ECO:0000259" key="3">
    <source>
        <dbReference type="PROSITE" id="PS50076"/>
    </source>
</evidence>
<gene>
    <name evidence="4" type="ORF">K7B09_07615</name>
</gene>
<keyword evidence="1" id="KW-0143">Chaperone</keyword>
<dbReference type="SMART" id="SM00271">
    <property type="entry name" value="DnaJ"/>
    <property type="match status" value="1"/>
</dbReference>
<accession>A0ABS7TEB8</accession>
<organism evidence="4 5">
    <name type="scientific">Thermomonas beijingensis</name>
    <dbReference type="NCBI Taxonomy" id="2872701"/>
    <lineage>
        <taxon>Bacteria</taxon>
        <taxon>Pseudomonadati</taxon>
        <taxon>Pseudomonadota</taxon>
        <taxon>Gammaproteobacteria</taxon>
        <taxon>Lysobacterales</taxon>
        <taxon>Lysobacteraceae</taxon>
        <taxon>Thermomonas</taxon>
    </lineage>
</organism>
<protein>
    <submittedName>
        <fullName evidence="4">J domain-containing protein</fullName>
    </submittedName>
</protein>
<evidence type="ECO:0000256" key="2">
    <source>
        <dbReference type="SAM" id="MobiDB-lite"/>
    </source>
</evidence>
<proteinExistence type="predicted"/>
<comment type="caution">
    <text evidence="4">The sequence shown here is derived from an EMBL/GenBank/DDBJ whole genome shotgun (WGS) entry which is preliminary data.</text>
</comment>
<evidence type="ECO:0000256" key="1">
    <source>
        <dbReference type="ARBA" id="ARBA00023186"/>
    </source>
</evidence>
<dbReference type="EMBL" id="JAIQDJ010000002">
    <property type="protein sequence ID" value="MBZ4186187.1"/>
    <property type="molecule type" value="Genomic_DNA"/>
</dbReference>